<name>A0ABP8PRW1_9NOCA</name>
<dbReference type="EMBL" id="BAABFB010000088">
    <property type="protein sequence ID" value="GAA4491324.1"/>
    <property type="molecule type" value="Genomic_DNA"/>
</dbReference>
<comment type="caution">
    <text evidence="3">The sequence shown here is derived from an EMBL/GenBank/DDBJ whole genome shotgun (WGS) entry which is preliminary data.</text>
</comment>
<reference evidence="4" key="1">
    <citation type="journal article" date="2019" name="Int. J. Syst. Evol. Microbiol.">
        <title>The Global Catalogue of Microorganisms (GCM) 10K type strain sequencing project: providing services to taxonomists for standard genome sequencing and annotation.</title>
        <authorList>
            <consortium name="The Broad Institute Genomics Platform"/>
            <consortium name="The Broad Institute Genome Sequencing Center for Infectious Disease"/>
            <person name="Wu L."/>
            <person name="Ma J."/>
        </authorList>
    </citation>
    <scope>NUCLEOTIDE SEQUENCE [LARGE SCALE GENOMIC DNA]</scope>
    <source>
        <strain evidence="4">JCM 32206</strain>
    </source>
</reference>
<dbReference type="PANTHER" id="PTHR48081">
    <property type="entry name" value="AB HYDROLASE SUPERFAMILY PROTEIN C4A8.06C"/>
    <property type="match status" value="1"/>
</dbReference>
<keyword evidence="1 3" id="KW-0378">Hydrolase</keyword>
<protein>
    <submittedName>
        <fullName evidence="3">Alpha/beta hydrolase</fullName>
    </submittedName>
</protein>
<proteinExistence type="predicted"/>
<dbReference type="InterPro" id="IPR050300">
    <property type="entry name" value="GDXG_lipolytic_enzyme"/>
</dbReference>
<evidence type="ECO:0000256" key="1">
    <source>
        <dbReference type="ARBA" id="ARBA00022801"/>
    </source>
</evidence>
<dbReference type="InterPro" id="IPR029058">
    <property type="entry name" value="AB_hydrolase_fold"/>
</dbReference>
<evidence type="ECO:0000259" key="2">
    <source>
        <dbReference type="Pfam" id="PF07859"/>
    </source>
</evidence>
<evidence type="ECO:0000313" key="4">
    <source>
        <dbReference type="Proteomes" id="UP001501183"/>
    </source>
</evidence>
<keyword evidence="4" id="KW-1185">Reference proteome</keyword>
<dbReference type="Pfam" id="PF07859">
    <property type="entry name" value="Abhydrolase_3"/>
    <property type="match status" value="1"/>
</dbReference>
<evidence type="ECO:0000313" key="3">
    <source>
        <dbReference type="EMBL" id="GAA4491324.1"/>
    </source>
</evidence>
<sequence length="312" mass="34184">MSLDEASATLVRQMIESGSNPLHEMSIEEARGVTAELKDIIGPGPQMHSVENVRIAVDGGTINARVLMPTEAPRGVILYCHGGGWVVGALDDFDTVARTLAIRTGMTTVMVDYRLAPEHRYPTAVNDAWAALQWVHARRGELARPDAPVVVAGDSSGGNLSAVLALRARDEGGPRVDLQVLVYPVVDWDVDRDSYLNPENQLRLTRKAMVWFWDHYAPDMVDRSAWSASPLRADNLEGLAPAIVLTAEHDVLRDEGEEFARRLSEAGVPVDHRRFEGQMHGFFTMVGLLPGSEAGLAFVAEAIDRHLFAHHA</sequence>
<feature type="domain" description="Alpha/beta hydrolase fold-3" evidence="2">
    <location>
        <begin position="77"/>
        <end position="283"/>
    </location>
</feature>
<dbReference type="PANTHER" id="PTHR48081:SF8">
    <property type="entry name" value="ALPHA_BETA HYDROLASE FOLD-3 DOMAIN-CONTAINING PROTEIN-RELATED"/>
    <property type="match status" value="1"/>
</dbReference>
<dbReference type="InterPro" id="IPR013094">
    <property type="entry name" value="AB_hydrolase_3"/>
</dbReference>
<organism evidence="3 4">
    <name type="scientific">Rhodococcus olei</name>
    <dbReference type="NCBI Taxonomy" id="2161675"/>
    <lineage>
        <taxon>Bacteria</taxon>
        <taxon>Bacillati</taxon>
        <taxon>Actinomycetota</taxon>
        <taxon>Actinomycetes</taxon>
        <taxon>Mycobacteriales</taxon>
        <taxon>Nocardiaceae</taxon>
        <taxon>Rhodococcus</taxon>
    </lineage>
</organism>
<gene>
    <name evidence="3" type="ORF">GCM10023094_55670</name>
</gene>
<dbReference type="Gene3D" id="3.40.50.1820">
    <property type="entry name" value="alpha/beta hydrolase"/>
    <property type="match status" value="1"/>
</dbReference>
<dbReference type="SUPFAM" id="SSF53474">
    <property type="entry name" value="alpha/beta-Hydrolases"/>
    <property type="match status" value="1"/>
</dbReference>
<dbReference type="RefSeq" id="WP_345353457.1">
    <property type="nucleotide sequence ID" value="NZ_BAABFB010000088.1"/>
</dbReference>
<dbReference type="GO" id="GO:0016787">
    <property type="term" value="F:hydrolase activity"/>
    <property type="evidence" value="ECO:0007669"/>
    <property type="project" value="UniProtKB-KW"/>
</dbReference>
<accession>A0ABP8PRW1</accession>
<dbReference type="Proteomes" id="UP001501183">
    <property type="component" value="Unassembled WGS sequence"/>
</dbReference>